<dbReference type="SMART" id="SM00297">
    <property type="entry name" value="BROMO"/>
    <property type="match status" value="2"/>
</dbReference>
<dbReference type="InterPro" id="IPR040240">
    <property type="entry name" value="TAF1"/>
</dbReference>
<feature type="region of interest" description="Disordered" evidence="8">
    <location>
        <begin position="2332"/>
        <end position="2372"/>
    </location>
</feature>
<dbReference type="InterPro" id="IPR022591">
    <property type="entry name" value="TAF1_HAT_dom"/>
</dbReference>
<feature type="compositionally biased region" description="Low complexity" evidence="8">
    <location>
        <begin position="1538"/>
        <end position="1555"/>
    </location>
</feature>
<evidence type="ECO:0000256" key="6">
    <source>
        <dbReference type="PROSITE-ProRule" id="PRU00035"/>
    </source>
</evidence>
<dbReference type="InParanoid" id="A0A5K4FC91"/>
<feature type="region of interest" description="Disordered" evidence="8">
    <location>
        <begin position="1902"/>
        <end position="1926"/>
    </location>
</feature>
<keyword evidence="4" id="KW-0804">Transcription</keyword>
<evidence type="ECO:0000256" key="8">
    <source>
        <dbReference type="SAM" id="MobiDB-lite"/>
    </source>
</evidence>
<accession>A0A5K4FC91</accession>
<evidence type="ECO:0000256" key="2">
    <source>
        <dbReference type="ARBA" id="ARBA00023015"/>
    </source>
</evidence>
<organism evidence="10 11">
    <name type="scientific">Schistosoma mansoni</name>
    <name type="common">Blood fluke</name>
    <dbReference type="NCBI Taxonomy" id="6183"/>
    <lineage>
        <taxon>Eukaryota</taxon>
        <taxon>Metazoa</taxon>
        <taxon>Spiralia</taxon>
        <taxon>Lophotrochozoa</taxon>
        <taxon>Platyhelminthes</taxon>
        <taxon>Trematoda</taxon>
        <taxon>Digenea</taxon>
        <taxon>Strigeidida</taxon>
        <taxon>Schistosomatoidea</taxon>
        <taxon>Schistosomatidae</taxon>
        <taxon>Schistosoma</taxon>
    </lineage>
</organism>
<keyword evidence="7" id="KW-0175">Coiled coil</keyword>
<feature type="coiled-coil region" evidence="7">
    <location>
        <begin position="2246"/>
        <end position="2273"/>
    </location>
</feature>
<keyword evidence="5" id="KW-0539">Nucleus</keyword>
<dbReference type="GO" id="GO:0004402">
    <property type="term" value="F:histone acetyltransferase activity"/>
    <property type="evidence" value="ECO:0007669"/>
    <property type="project" value="InterPro"/>
</dbReference>
<dbReference type="ExpressionAtlas" id="A0A5K4FC91">
    <property type="expression patterns" value="baseline"/>
</dbReference>
<feature type="compositionally biased region" description="Basic and acidic residues" evidence="8">
    <location>
        <begin position="2351"/>
        <end position="2360"/>
    </location>
</feature>
<dbReference type="SUPFAM" id="SSF47370">
    <property type="entry name" value="Bromodomain"/>
    <property type="match status" value="2"/>
</dbReference>
<dbReference type="PRINTS" id="PR00503">
    <property type="entry name" value="BROMODOMAIN"/>
</dbReference>
<feature type="region of interest" description="Disordered" evidence="8">
    <location>
        <begin position="178"/>
        <end position="199"/>
    </location>
</feature>
<comment type="subcellular location">
    <subcellularLocation>
        <location evidence="1">Nucleus</location>
    </subcellularLocation>
</comment>
<proteinExistence type="predicted"/>
<feature type="region of interest" description="Disordered" evidence="8">
    <location>
        <begin position="2574"/>
        <end position="2593"/>
    </location>
</feature>
<protein>
    <submittedName>
        <fullName evidence="11">Transcription initiation factor TFIID subunit 1</fullName>
    </submittedName>
</protein>
<dbReference type="PROSITE" id="PS50014">
    <property type="entry name" value="BROMODOMAIN_2"/>
    <property type="match status" value="2"/>
</dbReference>
<feature type="region of interest" description="Disordered" evidence="8">
    <location>
        <begin position="2533"/>
        <end position="2568"/>
    </location>
</feature>
<feature type="region of interest" description="Disordered" evidence="8">
    <location>
        <begin position="128"/>
        <end position="162"/>
    </location>
</feature>
<dbReference type="Proteomes" id="UP000008854">
    <property type="component" value="Unassembled WGS sequence"/>
</dbReference>
<feature type="region of interest" description="Disordered" evidence="8">
    <location>
        <begin position="919"/>
        <end position="947"/>
    </location>
</feature>
<feature type="compositionally biased region" description="Polar residues" evidence="8">
    <location>
        <begin position="2281"/>
        <end position="2313"/>
    </location>
</feature>
<feature type="region of interest" description="Disordered" evidence="8">
    <location>
        <begin position="1572"/>
        <end position="1593"/>
    </location>
</feature>
<dbReference type="Pfam" id="PF12157">
    <property type="entry name" value="DUF3591"/>
    <property type="match status" value="1"/>
</dbReference>
<evidence type="ECO:0000313" key="11">
    <source>
        <dbReference type="WBParaSite" id="Smp_345670.1"/>
    </source>
</evidence>
<dbReference type="Gene3D" id="1.20.920.10">
    <property type="entry name" value="Bromodomain-like"/>
    <property type="match status" value="2"/>
</dbReference>
<dbReference type="GO" id="GO:0051123">
    <property type="term" value="P:RNA polymerase II preinitiation complex assembly"/>
    <property type="evidence" value="ECO:0007669"/>
    <property type="project" value="TreeGrafter"/>
</dbReference>
<feature type="region of interest" description="Disordered" evidence="8">
    <location>
        <begin position="2401"/>
        <end position="2445"/>
    </location>
</feature>
<dbReference type="FunCoup" id="A0A5K4FC91">
    <property type="interactions" value="1849"/>
</dbReference>
<dbReference type="InterPro" id="IPR036427">
    <property type="entry name" value="Bromodomain-like_sf"/>
</dbReference>
<name>A0A5K4FC91_SCHMA</name>
<feature type="compositionally biased region" description="Polar residues" evidence="8">
    <location>
        <begin position="921"/>
        <end position="931"/>
    </location>
</feature>
<feature type="compositionally biased region" description="Polar residues" evidence="8">
    <location>
        <begin position="2361"/>
        <end position="2372"/>
    </location>
</feature>
<feature type="compositionally biased region" description="Acidic residues" evidence="8">
    <location>
        <begin position="2403"/>
        <end position="2419"/>
    </location>
</feature>
<keyword evidence="10" id="KW-1185">Reference proteome</keyword>
<dbReference type="GO" id="GO:0017025">
    <property type="term" value="F:TBP-class protein binding"/>
    <property type="evidence" value="ECO:0007669"/>
    <property type="project" value="InterPro"/>
</dbReference>
<dbReference type="PANTHER" id="PTHR13900">
    <property type="entry name" value="TRANSCRIPTION INITIATION FACTOR TFIID"/>
    <property type="match status" value="1"/>
</dbReference>
<evidence type="ECO:0000256" key="4">
    <source>
        <dbReference type="ARBA" id="ARBA00023163"/>
    </source>
</evidence>
<reference evidence="10" key="1">
    <citation type="journal article" date="2012" name="PLoS Negl. Trop. Dis.">
        <title>A systematically improved high quality genome and transcriptome of the human blood fluke Schistosoma mansoni.</title>
        <authorList>
            <person name="Protasio A.V."/>
            <person name="Tsai I.J."/>
            <person name="Babbage A."/>
            <person name="Nichol S."/>
            <person name="Hunt M."/>
            <person name="Aslett M.A."/>
            <person name="De Silva N."/>
            <person name="Velarde G.S."/>
            <person name="Anderson T.J."/>
            <person name="Clark R.C."/>
            <person name="Davidson C."/>
            <person name="Dillon G.P."/>
            <person name="Holroyd N.E."/>
            <person name="LoVerde P.T."/>
            <person name="Lloyd C."/>
            <person name="McQuillan J."/>
            <person name="Oliveira G."/>
            <person name="Otto T.D."/>
            <person name="Parker-Manuel S.J."/>
            <person name="Quail M.A."/>
            <person name="Wilson R.A."/>
            <person name="Zerlotini A."/>
            <person name="Dunne D.W."/>
            <person name="Berriman M."/>
        </authorList>
    </citation>
    <scope>NUCLEOTIDE SEQUENCE [LARGE SCALE GENOMIC DNA]</scope>
    <source>
        <strain evidence="10">Puerto Rican</strain>
    </source>
</reference>
<evidence type="ECO:0000313" key="10">
    <source>
        <dbReference type="Proteomes" id="UP000008854"/>
    </source>
</evidence>
<feature type="region of interest" description="Disordered" evidence="8">
    <location>
        <begin position="2675"/>
        <end position="2698"/>
    </location>
</feature>
<feature type="compositionally biased region" description="Acidic residues" evidence="8">
    <location>
        <begin position="1514"/>
        <end position="1529"/>
    </location>
</feature>
<feature type="domain" description="Bromo" evidence="9">
    <location>
        <begin position="2169"/>
        <end position="2239"/>
    </location>
</feature>
<dbReference type="GO" id="GO:0016251">
    <property type="term" value="F:RNA polymerase II general transcription initiation factor activity"/>
    <property type="evidence" value="ECO:0007669"/>
    <property type="project" value="InterPro"/>
</dbReference>
<dbReference type="InterPro" id="IPR001487">
    <property type="entry name" value="Bromodomain"/>
</dbReference>
<dbReference type="InterPro" id="IPR041670">
    <property type="entry name" value="Znf-CCHC_6"/>
</dbReference>
<feature type="compositionally biased region" description="Polar residues" evidence="8">
    <location>
        <begin position="185"/>
        <end position="199"/>
    </location>
</feature>
<feature type="region of interest" description="Disordered" evidence="8">
    <location>
        <begin position="1743"/>
        <end position="1769"/>
    </location>
</feature>
<evidence type="ECO:0000259" key="9">
    <source>
        <dbReference type="PROSITE" id="PS50014"/>
    </source>
</evidence>
<feature type="region of interest" description="Disordered" evidence="8">
    <location>
        <begin position="1512"/>
        <end position="1556"/>
    </location>
</feature>
<feature type="region of interest" description="Disordered" evidence="8">
    <location>
        <begin position="1990"/>
        <end position="2022"/>
    </location>
</feature>
<feature type="region of interest" description="Disordered" evidence="8">
    <location>
        <begin position="59"/>
        <end position="80"/>
    </location>
</feature>
<evidence type="ECO:0000256" key="1">
    <source>
        <dbReference type="ARBA" id="ARBA00004123"/>
    </source>
</evidence>
<feature type="domain" description="Bromo" evidence="9">
    <location>
        <begin position="2047"/>
        <end position="2117"/>
    </location>
</feature>
<reference evidence="11" key="2">
    <citation type="submission" date="2019-11" db="UniProtKB">
        <authorList>
            <consortium name="WormBaseParasite"/>
        </authorList>
    </citation>
    <scope>IDENTIFICATION</scope>
    <source>
        <strain evidence="11">Puerto Rican</strain>
    </source>
</reference>
<keyword evidence="3 6" id="KW-0103">Bromodomain</keyword>
<feature type="compositionally biased region" description="Polar residues" evidence="8">
    <location>
        <begin position="1576"/>
        <end position="1586"/>
    </location>
</feature>
<feature type="compositionally biased region" description="Basic and acidic residues" evidence="8">
    <location>
        <begin position="2420"/>
        <end position="2431"/>
    </location>
</feature>
<feature type="region of interest" description="Disordered" evidence="8">
    <location>
        <begin position="2755"/>
        <end position="2781"/>
    </location>
</feature>
<dbReference type="STRING" id="6183.A0A5K4FC91"/>
<dbReference type="GO" id="GO:0005669">
    <property type="term" value="C:transcription factor TFIID complex"/>
    <property type="evidence" value="ECO:0007669"/>
    <property type="project" value="InterPro"/>
</dbReference>
<dbReference type="Pfam" id="PF00439">
    <property type="entry name" value="Bromodomain"/>
    <property type="match status" value="2"/>
</dbReference>
<dbReference type="Pfam" id="PF15288">
    <property type="entry name" value="zf-CCHC_6"/>
    <property type="match status" value="1"/>
</dbReference>
<dbReference type="WBParaSite" id="Smp_345670.1">
    <property type="protein sequence ID" value="Smp_345670.1"/>
    <property type="gene ID" value="Smp_345670"/>
</dbReference>
<feature type="compositionally biased region" description="Basic and acidic residues" evidence="8">
    <location>
        <begin position="2536"/>
        <end position="2546"/>
    </location>
</feature>
<evidence type="ECO:0000256" key="7">
    <source>
        <dbReference type="SAM" id="Coils"/>
    </source>
</evidence>
<evidence type="ECO:0000256" key="5">
    <source>
        <dbReference type="ARBA" id="ARBA00023242"/>
    </source>
</evidence>
<feature type="compositionally biased region" description="Low complexity" evidence="8">
    <location>
        <begin position="59"/>
        <end position="75"/>
    </location>
</feature>
<feature type="compositionally biased region" description="Basic and acidic residues" evidence="8">
    <location>
        <begin position="1912"/>
        <end position="1921"/>
    </location>
</feature>
<evidence type="ECO:0000256" key="3">
    <source>
        <dbReference type="ARBA" id="ARBA00023117"/>
    </source>
</evidence>
<feature type="region of interest" description="Disordered" evidence="8">
    <location>
        <begin position="2280"/>
        <end position="2313"/>
    </location>
</feature>
<sequence length="2781" mass="314177">MPGEENSPDEDGPKYKISSFLFGNVNKEGQIEEYQHDVELKSINNLDRCHVREVEEAASDVLSESSVLPSVSPEDGGVQPIDNINSIDYYNEEETLAEEIVEKVLYDMKPEKIEEVSFVDDYDLIDSEPEHSLTPKMDLNSKPLHKEGYTSPGSGTIGSVPEESSLKEINLMELDSQLKRDDTSSPHAESISPSKPTSYAQISVSEDTTLIMPPPLHPAPLSISRSNQIKPVYSRSADSPTTSPVTISCNLESVKSPGYATTASHYQDNALNTPLGSLMPPEYMNVDIKELFPSYDPGKTPLWGRLFKLPHQLGVYREFIEHYDYMEEILSQRPSRGDRLHLVYDGFLDLGEIPLPEEINCHDEVVELNTPPIPGLDYLAGSEHSWWRRAFKNALDELMNPKKAETYEQADGIDKKMSSTQKQQQECDEIHKHDDLHKTLNNDIDTYLGWRLGPAKYWYDQLGLPLDINISEWTEWRRPLTSTNTTACSINNNNNDSNSLSLHSSTNSEYETHNCSNLDTNKLVDETVPEVSTFPTIKKENIDNESFNRGCSDQVCSKQDLDGCQQRLSTESLIHSSPTLRKNNSRYPCLEGMNTSNHFYLYQILNWEDDIIYDPQLSANKISTNSRLNAAYAGWIPSQHCRTMASFQDAYQGKFPFILSSKIINGLTTSSSSTTGMIMESLLNYSSNNTTSLSPSYPNHHHHPPYSIFPIENEGILNNTWVHDIIYDSDLPINEQPPPFLLTLDQNDETCILEPIDDSTIASVLSSIRNQRQKRLMHRGYDTTESDITTVATMGTATSMITTTTTSTITSTTVGDYPNSLSTIGSNTTGPNLRGNLSSSNLSNIHDNNWSNANGLHDTDNALSQHKSNTNSMNRTSLQVNFGLASTRGMFTGALAKAEKGAEKVKMILGKHGLLAEDDWQSSQTEKSTNNTDDKNDQLQDINEYNSDGNTLASAAAAVSGIPPKDPLNLSNDEYYAIRSGALALGGLARCGPLQHSTPAVELWPPFFPTYMSPLRLRQFHRVPLKRYLRGPMSQYNIPFPVTNLTRHVHRKMREREDERAATGGGEIFFMRTPSDLSGADGEIVLFEFSEEYPPLLAQVGMATRIINYYRPLVPRDRSLSPSPHAYSEPPELPYGSLVYVGGSDSPFLGVIRPGGCLQTVENSMFRAPIYPHTVASTDFLMIRNRNGISIRRVPNAFTVGQEVPLMEVPGPNSKRANNFVRDFLQVFILRLFLRSTDEPKRIKMEEIRKAFPNHSESSVRKRLKVCADFKRTGSDASWWVLRSDYRLPSEEEVRYLVSPEDCCAHYSMLAAELRLKDAGYGEKYLFVLDENQVEEEEDKEGQPKMEDEVRAAPWNTTRAYLASQRGGCFLELHGAADPTGCGEAFSYSKTSAKPGALFRQAGGEVARGLLKGKRTVTGTDADLRKLHLRDARALLRSFGISEADLKTFKRWEIIDMVRFTSTERAKQGEEEGSAKFARGNRLSISEQIRCYKEECQRIFDLQNRVLSNSELLSSDEEVSSEDDEDEVTGTDSVGQRSTLLGSHGSSTTSNSIGGVRLSSLSSTARSYAHMGRSIESVSSQMNSKYSDGKTDEKDRVNLKRALEFGDQSSGLKRPRKANQLLLKENSLLDNGGESNETGSVVGSNSTSMVYDASSTAAGTILDLTPPWPNANKKMLRIMRTYSEDGHQYTRTELVPWSPVVEIYLKIRQTRDDDFIHNFVDSDNHFREQQRKEKRRLQDQLRRLRKQQQVMRERGSVTGSSMPGIKSLGLSNKVNRHRRHKTLTEALIKMRCGACGQTGHMRTNKECPMYGRSSTSSSLHNEGGIRRTAAERAQLRTQTTIRNMSRSGDLNSMESRSDDREIGFLENYGNSRKIEPDTIAAAQALASRPVCELLAEQEKEEKANYTNDLDNSDVKHLSKDSDDFDESSMHGVLGENDMTVEGTKLKLHSGLTKYIKEQNRRNLKLKIRRQLLDRLDAAAAVVQSVNSNRRGLMSTTGRGGGGRNRRTSLSMNDDDFPTSIKHRGNRRRIDPRVALNHIFEGIYKGLTQIPGYKIFMHPVKEKDFPNYYSQIETPMDLSQIRMKINENTYATREEFLSDIRLIYNNSSKFNGRYSAYTETAMKMCSHVMEQFCHKELKLMRLESLVNPLLDEDDLVGLSYLLQQAIEAMRGVEHSRPFHIPVDKRRYPDYYKIISNPMDLSTLEKLVKENRFRSRDEFFVQIELILSNCITFNGNESPLTEIAQKMLQAARTRLEQDKETLDTIEANIRNQLENESYIESIPSENDPINSRSNMLENQTNQKSTHIKPLSTTSRMNQVSKLLKRKSIKSTLCKNKELKTTKRKKTPRLNTTIDKESLHDDGNYNSSDGQTTDRSLNKSLDIINTSGSDRLLRQRSSGAWYGVDLEYDDDDDDDDDDDHDDNEQHDGDNINHPDEDESDNDILNKTSVKQDINVSKRWTINEESSDLYTSKSVTSLRNEYTLSKEPDSDHTEDSNYMERSITVHDENSFDWNCQEATASRSHAANNQLRQIVSNLSERSSESSEHTVGDDNLQQYNDDNNQNVDDYADYDVDNSLNSCQELHSNGNSRQTNDWNQYTSLTNVDDDVEDGENDDNDYADDGVIEFRSQQDKFPTYIDEETRLSAGISEIPVSTTANTSHLDYSQLDLNDDLVAKDLQLTDSDDDDDHDDSSLTGQGGELCTDENDATIVSYNVDQDDDDDQLHRNNILQYTEYHQNESEMMSHNDNSFTAYNVQHRQHFDHDDDNNNNDNRPTFFISDDDDDDN</sequence>
<dbReference type="PANTHER" id="PTHR13900:SF0">
    <property type="entry name" value="TRANSCRIPTION INITIATION FACTOR TFIID SUBUNIT 1"/>
    <property type="match status" value="1"/>
</dbReference>
<keyword evidence="2" id="KW-0805">Transcription regulation</keyword>
<feature type="compositionally biased region" description="Low complexity" evidence="8">
    <location>
        <begin position="2547"/>
        <end position="2562"/>
    </location>
</feature>